<dbReference type="EMBL" id="AVOT02009111">
    <property type="protein sequence ID" value="MBW0487385.1"/>
    <property type="molecule type" value="Genomic_DNA"/>
</dbReference>
<comment type="caution">
    <text evidence="2">The sequence shown here is derived from an EMBL/GenBank/DDBJ whole genome shotgun (WGS) entry which is preliminary data.</text>
</comment>
<evidence type="ECO:0000313" key="2">
    <source>
        <dbReference type="EMBL" id="MBW0487385.1"/>
    </source>
</evidence>
<keyword evidence="1" id="KW-1133">Transmembrane helix</keyword>
<name>A0A9Q3CQP9_9BASI</name>
<dbReference type="AlphaFoldDB" id="A0A9Q3CQP9"/>
<organism evidence="2 3">
    <name type="scientific">Austropuccinia psidii MF-1</name>
    <dbReference type="NCBI Taxonomy" id="1389203"/>
    <lineage>
        <taxon>Eukaryota</taxon>
        <taxon>Fungi</taxon>
        <taxon>Dikarya</taxon>
        <taxon>Basidiomycota</taxon>
        <taxon>Pucciniomycotina</taxon>
        <taxon>Pucciniomycetes</taxon>
        <taxon>Pucciniales</taxon>
        <taxon>Sphaerophragmiaceae</taxon>
        <taxon>Austropuccinia</taxon>
    </lineage>
</organism>
<gene>
    <name evidence="2" type="ORF">O181_027100</name>
</gene>
<keyword evidence="1" id="KW-0472">Membrane</keyword>
<accession>A0A9Q3CQP9</accession>
<feature type="transmembrane region" description="Helical" evidence="1">
    <location>
        <begin position="60"/>
        <end position="78"/>
    </location>
</feature>
<keyword evidence="1" id="KW-0812">Transmembrane</keyword>
<keyword evidence="3" id="KW-1185">Reference proteome</keyword>
<sequence length="112" mass="12909">MIKIQEPRRLWEIFHMDGVTALQLGGDKSYNSFLEIVYSFSKSPIFLPCHKDDTAMDTPLIIWNIVVSLTVIFINIISDRYPTLPQPSGQTFTNYLEQSYPSLQLTTHKLMV</sequence>
<evidence type="ECO:0000313" key="3">
    <source>
        <dbReference type="Proteomes" id="UP000765509"/>
    </source>
</evidence>
<protein>
    <submittedName>
        <fullName evidence="2">Uncharacterized protein</fullName>
    </submittedName>
</protein>
<dbReference type="Proteomes" id="UP000765509">
    <property type="component" value="Unassembled WGS sequence"/>
</dbReference>
<evidence type="ECO:0000256" key="1">
    <source>
        <dbReference type="SAM" id="Phobius"/>
    </source>
</evidence>
<proteinExistence type="predicted"/>
<reference evidence="2" key="1">
    <citation type="submission" date="2021-03" db="EMBL/GenBank/DDBJ databases">
        <title>Draft genome sequence of rust myrtle Austropuccinia psidii MF-1, a brazilian biotype.</title>
        <authorList>
            <person name="Quecine M.C."/>
            <person name="Pachon D.M.R."/>
            <person name="Bonatelli M.L."/>
            <person name="Correr F.H."/>
            <person name="Franceschini L.M."/>
            <person name="Leite T.F."/>
            <person name="Margarido G.R.A."/>
            <person name="Almeida C.A."/>
            <person name="Ferrarezi J.A."/>
            <person name="Labate C.A."/>
        </authorList>
    </citation>
    <scope>NUCLEOTIDE SEQUENCE</scope>
    <source>
        <strain evidence="2">MF-1</strain>
    </source>
</reference>